<dbReference type="Proteomes" id="UP000000304">
    <property type="component" value="Chromosome 3R"/>
</dbReference>
<keyword evidence="2" id="KW-1185">Reference proteome</keyword>
<protein>
    <submittedName>
        <fullName evidence="1">GD18347</fullName>
    </submittedName>
</protein>
<sequence>MAKPHSGGTAFVITVNLYARTLSPVRPVVRYLRPGDANTPGRFVCFLLRGRRTPS</sequence>
<dbReference type="AlphaFoldDB" id="B4R258"/>
<dbReference type="HOGENOM" id="CLU_3034618_0_0_1"/>
<reference evidence="1 2" key="1">
    <citation type="journal article" date="2007" name="Nature">
        <title>Evolution of genes and genomes on the Drosophila phylogeny.</title>
        <authorList>
            <consortium name="Drosophila 12 Genomes Consortium"/>
            <person name="Clark A.G."/>
            <person name="Eisen M.B."/>
            <person name="Smith D.R."/>
            <person name="Bergman C.M."/>
            <person name="Oliver B."/>
            <person name="Markow T.A."/>
            <person name="Kaufman T.C."/>
            <person name="Kellis M."/>
            <person name="Gelbart W."/>
            <person name="Iyer V.N."/>
            <person name="Pollard D.A."/>
            <person name="Sackton T.B."/>
            <person name="Larracuente A.M."/>
            <person name="Singh N.D."/>
            <person name="Abad J.P."/>
            <person name="Abt D.N."/>
            <person name="Adryan B."/>
            <person name="Aguade M."/>
            <person name="Akashi H."/>
            <person name="Anderson W.W."/>
            <person name="Aquadro C.F."/>
            <person name="Ardell D.H."/>
            <person name="Arguello R."/>
            <person name="Artieri C.G."/>
            <person name="Barbash D.A."/>
            <person name="Barker D."/>
            <person name="Barsanti P."/>
            <person name="Batterham P."/>
            <person name="Batzoglou S."/>
            <person name="Begun D."/>
            <person name="Bhutkar A."/>
            <person name="Blanco E."/>
            <person name="Bosak S.A."/>
            <person name="Bradley R.K."/>
            <person name="Brand A.D."/>
            <person name="Brent M.R."/>
            <person name="Brooks A.N."/>
            <person name="Brown R.H."/>
            <person name="Butlin R.K."/>
            <person name="Caggese C."/>
            <person name="Calvi B.R."/>
            <person name="Bernardo de Carvalho A."/>
            <person name="Caspi A."/>
            <person name="Castrezana S."/>
            <person name="Celniker S.E."/>
            <person name="Chang J.L."/>
            <person name="Chapple C."/>
            <person name="Chatterji S."/>
            <person name="Chinwalla A."/>
            <person name="Civetta A."/>
            <person name="Clifton S.W."/>
            <person name="Comeron J.M."/>
            <person name="Costello J.C."/>
            <person name="Coyne J.A."/>
            <person name="Daub J."/>
            <person name="David R.G."/>
            <person name="Delcher A.L."/>
            <person name="Delehaunty K."/>
            <person name="Do C.B."/>
            <person name="Ebling H."/>
            <person name="Edwards K."/>
            <person name="Eickbush T."/>
            <person name="Evans J.D."/>
            <person name="Filipski A."/>
            <person name="Findeiss S."/>
            <person name="Freyhult E."/>
            <person name="Fulton L."/>
            <person name="Fulton R."/>
            <person name="Garcia A.C."/>
            <person name="Gardiner A."/>
            <person name="Garfield D.A."/>
            <person name="Garvin B.E."/>
            <person name="Gibson G."/>
            <person name="Gilbert D."/>
            <person name="Gnerre S."/>
            <person name="Godfrey J."/>
            <person name="Good R."/>
            <person name="Gotea V."/>
            <person name="Gravely B."/>
            <person name="Greenberg A.J."/>
            <person name="Griffiths-Jones S."/>
            <person name="Gross S."/>
            <person name="Guigo R."/>
            <person name="Gustafson E.A."/>
            <person name="Haerty W."/>
            <person name="Hahn M.W."/>
            <person name="Halligan D.L."/>
            <person name="Halpern A.L."/>
            <person name="Halter G.M."/>
            <person name="Han M.V."/>
            <person name="Heger A."/>
            <person name="Hillier L."/>
            <person name="Hinrichs A.S."/>
            <person name="Holmes I."/>
            <person name="Hoskins R.A."/>
            <person name="Hubisz M.J."/>
            <person name="Hultmark D."/>
            <person name="Huntley M.A."/>
            <person name="Jaffe D.B."/>
            <person name="Jagadeeshan S."/>
            <person name="Jeck W.R."/>
            <person name="Johnson J."/>
            <person name="Jones C.D."/>
            <person name="Jordan W.C."/>
            <person name="Karpen G.H."/>
            <person name="Kataoka E."/>
            <person name="Keightley P.D."/>
            <person name="Kheradpour P."/>
            <person name="Kirkness E.F."/>
            <person name="Koerich L.B."/>
            <person name="Kristiansen K."/>
            <person name="Kudrna D."/>
            <person name="Kulathinal R.J."/>
            <person name="Kumar S."/>
            <person name="Kwok R."/>
            <person name="Lander E."/>
            <person name="Langley C.H."/>
            <person name="Lapoint R."/>
            <person name="Lazzaro B.P."/>
            <person name="Lee S.J."/>
            <person name="Levesque L."/>
            <person name="Li R."/>
            <person name="Lin C.F."/>
            <person name="Lin M.F."/>
            <person name="Lindblad-Toh K."/>
            <person name="Llopart A."/>
            <person name="Long M."/>
            <person name="Low L."/>
            <person name="Lozovsky E."/>
            <person name="Lu J."/>
            <person name="Luo M."/>
            <person name="Machado C.A."/>
            <person name="Makalowski W."/>
            <person name="Marzo M."/>
            <person name="Matsuda M."/>
            <person name="Matzkin L."/>
            <person name="McAllister B."/>
            <person name="McBride C.S."/>
            <person name="McKernan B."/>
            <person name="McKernan K."/>
            <person name="Mendez-Lago M."/>
            <person name="Minx P."/>
            <person name="Mollenhauer M.U."/>
            <person name="Montooth K."/>
            <person name="Mount S.M."/>
            <person name="Mu X."/>
            <person name="Myers E."/>
            <person name="Negre B."/>
            <person name="Newfeld S."/>
            <person name="Nielsen R."/>
            <person name="Noor M.A."/>
            <person name="O'Grady P."/>
            <person name="Pachter L."/>
            <person name="Papaceit M."/>
            <person name="Parisi M.J."/>
            <person name="Parisi M."/>
            <person name="Parts L."/>
            <person name="Pedersen J.S."/>
            <person name="Pesole G."/>
            <person name="Phillippy A.M."/>
            <person name="Ponting C.P."/>
            <person name="Pop M."/>
            <person name="Porcelli D."/>
            <person name="Powell J.R."/>
            <person name="Prohaska S."/>
            <person name="Pruitt K."/>
            <person name="Puig M."/>
            <person name="Quesneville H."/>
            <person name="Ram K.R."/>
            <person name="Rand D."/>
            <person name="Rasmussen M.D."/>
            <person name="Reed L.K."/>
            <person name="Reenan R."/>
            <person name="Reily A."/>
            <person name="Remington K.A."/>
            <person name="Rieger T.T."/>
            <person name="Ritchie M.G."/>
            <person name="Robin C."/>
            <person name="Rogers Y.H."/>
            <person name="Rohde C."/>
            <person name="Rozas J."/>
            <person name="Rubenfield M.J."/>
            <person name="Ruiz A."/>
            <person name="Russo S."/>
            <person name="Salzberg S.L."/>
            <person name="Sanchez-Gracia A."/>
            <person name="Saranga D.J."/>
            <person name="Sato H."/>
            <person name="Schaeffer S.W."/>
            <person name="Schatz M.C."/>
            <person name="Schlenke T."/>
            <person name="Schwartz R."/>
            <person name="Segarra C."/>
            <person name="Singh R.S."/>
            <person name="Sirot L."/>
            <person name="Sirota M."/>
            <person name="Sisneros N.B."/>
            <person name="Smith C.D."/>
            <person name="Smith T.F."/>
            <person name="Spieth J."/>
            <person name="Stage D.E."/>
            <person name="Stark A."/>
            <person name="Stephan W."/>
            <person name="Strausberg R.L."/>
            <person name="Strempel S."/>
            <person name="Sturgill D."/>
            <person name="Sutton G."/>
            <person name="Sutton G.G."/>
            <person name="Tao W."/>
            <person name="Teichmann S."/>
            <person name="Tobari Y.N."/>
            <person name="Tomimura Y."/>
            <person name="Tsolas J.M."/>
            <person name="Valente V.L."/>
            <person name="Venter E."/>
            <person name="Venter J.C."/>
            <person name="Vicario S."/>
            <person name="Vieira F.G."/>
            <person name="Vilella A.J."/>
            <person name="Villasante A."/>
            <person name="Walenz B."/>
            <person name="Wang J."/>
            <person name="Wasserman M."/>
            <person name="Watts T."/>
            <person name="Wilson D."/>
            <person name="Wilson R.K."/>
            <person name="Wing R.A."/>
            <person name="Wolfner M.F."/>
            <person name="Wong A."/>
            <person name="Wong G.K."/>
            <person name="Wu C.I."/>
            <person name="Wu G."/>
            <person name="Yamamoto D."/>
            <person name="Yang H.P."/>
            <person name="Yang S.P."/>
            <person name="Yorke J.A."/>
            <person name="Yoshida K."/>
            <person name="Zdobnov E."/>
            <person name="Zhang P."/>
            <person name="Zhang Y."/>
            <person name="Zimin A.V."/>
            <person name="Baldwin J."/>
            <person name="Abdouelleil A."/>
            <person name="Abdulkadir J."/>
            <person name="Abebe A."/>
            <person name="Abera B."/>
            <person name="Abreu J."/>
            <person name="Acer S.C."/>
            <person name="Aftuck L."/>
            <person name="Alexander A."/>
            <person name="An P."/>
            <person name="Anderson E."/>
            <person name="Anderson S."/>
            <person name="Arachi H."/>
            <person name="Azer M."/>
            <person name="Bachantsang P."/>
            <person name="Barry A."/>
            <person name="Bayul T."/>
            <person name="Berlin A."/>
            <person name="Bessette D."/>
            <person name="Bloom T."/>
            <person name="Blye J."/>
            <person name="Boguslavskiy L."/>
            <person name="Bonnet C."/>
            <person name="Boukhgalter B."/>
            <person name="Bourzgui I."/>
            <person name="Brown A."/>
            <person name="Cahill P."/>
            <person name="Channer S."/>
            <person name="Cheshatsang Y."/>
            <person name="Chuda L."/>
            <person name="Citroen M."/>
            <person name="Collymore A."/>
            <person name="Cooke P."/>
            <person name="Costello M."/>
            <person name="D'Aco K."/>
            <person name="Daza R."/>
            <person name="De Haan G."/>
            <person name="DeGray S."/>
            <person name="DeMaso C."/>
            <person name="Dhargay N."/>
            <person name="Dooley K."/>
            <person name="Dooley E."/>
            <person name="Doricent M."/>
            <person name="Dorje P."/>
            <person name="Dorjee K."/>
            <person name="Dupes A."/>
            <person name="Elong R."/>
            <person name="Falk J."/>
            <person name="Farina A."/>
            <person name="Faro S."/>
            <person name="Ferguson D."/>
            <person name="Fisher S."/>
            <person name="Foley C.D."/>
            <person name="Franke A."/>
            <person name="Friedrich D."/>
            <person name="Gadbois L."/>
            <person name="Gearin G."/>
            <person name="Gearin C.R."/>
            <person name="Giannoukos G."/>
            <person name="Goode T."/>
            <person name="Graham J."/>
            <person name="Grandbois E."/>
            <person name="Grewal S."/>
            <person name="Gyaltsen K."/>
            <person name="Hafez N."/>
            <person name="Hagos B."/>
            <person name="Hall J."/>
            <person name="Henson C."/>
            <person name="Hollinger A."/>
            <person name="Honan T."/>
            <person name="Huard M.D."/>
            <person name="Hughes L."/>
            <person name="Hurhula B."/>
            <person name="Husby M.E."/>
            <person name="Kamat A."/>
            <person name="Kanga B."/>
            <person name="Kashin S."/>
            <person name="Khazanovich D."/>
            <person name="Kisner P."/>
            <person name="Lance K."/>
            <person name="Lara M."/>
            <person name="Lee W."/>
            <person name="Lennon N."/>
            <person name="Letendre F."/>
            <person name="LeVine R."/>
            <person name="Lipovsky A."/>
            <person name="Liu X."/>
            <person name="Liu J."/>
            <person name="Liu S."/>
            <person name="Lokyitsang T."/>
            <person name="Lokyitsang Y."/>
            <person name="Lubonja R."/>
            <person name="Lui A."/>
            <person name="MacDonald P."/>
            <person name="Magnisalis V."/>
            <person name="Maru K."/>
            <person name="Matthews C."/>
            <person name="McCusker W."/>
            <person name="McDonough S."/>
            <person name="Mehta T."/>
            <person name="Meldrim J."/>
            <person name="Meneus L."/>
            <person name="Mihai O."/>
            <person name="Mihalev A."/>
            <person name="Mihova T."/>
            <person name="Mittelman R."/>
            <person name="Mlenga V."/>
            <person name="Montmayeur A."/>
            <person name="Mulrain L."/>
            <person name="Navidi A."/>
            <person name="Naylor J."/>
            <person name="Negash T."/>
            <person name="Nguyen T."/>
            <person name="Nguyen N."/>
            <person name="Nicol R."/>
            <person name="Norbu C."/>
            <person name="Norbu N."/>
            <person name="Novod N."/>
            <person name="O'Neill B."/>
            <person name="Osman S."/>
            <person name="Markiewicz E."/>
            <person name="Oyono O.L."/>
            <person name="Patti C."/>
            <person name="Phunkhang P."/>
            <person name="Pierre F."/>
            <person name="Priest M."/>
            <person name="Raghuraman S."/>
            <person name="Rege F."/>
            <person name="Reyes R."/>
            <person name="Rise C."/>
            <person name="Rogov P."/>
            <person name="Ross K."/>
            <person name="Ryan E."/>
            <person name="Settipalli S."/>
            <person name="Shea T."/>
            <person name="Sherpa N."/>
            <person name="Shi L."/>
            <person name="Shih D."/>
            <person name="Sparrow T."/>
            <person name="Spaulding J."/>
            <person name="Stalker J."/>
            <person name="Stange-Thomann N."/>
            <person name="Stavropoulos S."/>
            <person name="Stone C."/>
            <person name="Strader C."/>
            <person name="Tesfaye S."/>
            <person name="Thomson T."/>
            <person name="Thoulutsang Y."/>
            <person name="Thoulutsang D."/>
            <person name="Topham K."/>
            <person name="Topping I."/>
            <person name="Tsamla T."/>
            <person name="Vassiliev H."/>
            <person name="Vo A."/>
            <person name="Wangchuk T."/>
            <person name="Wangdi T."/>
            <person name="Weiand M."/>
            <person name="Wilkinson J."/>
            <person name="Wilson A."/>
            <person name="Yadav S."/>
            <person name="Young G."/>
            <person name="Yu Q."/>
            <person name="Zembek L."/>
            <person name="Zhong D."/>
            <person name="Zimmer A."/>
            <person name="Zwirko Z."/>
            <person name="Jaffe D.B."/>
            <person name="Alvarez P."/>
            <person name="Brockman W."/>
            <person name="Butler J."/>
            <person name="Chin C."/>
            <person name="Gnerre S."/>
            <person name="Grabherr M."/>
            <person name="Kleber M."/>
            <person name="Mauceli E."/>
            <person name="MacCallum I."/>
        </authorList>
    </citation>
    <scope>NUCLEOTIDE SEQUENCE [LARGE SCALE GENOMIC DNA]</scope>
    <source>
        <strain evidence="2">white501</strain>
    </source>
</reference>
<organism evidence="1 2">
    <name type="scientific">Drosophila simulans</name>
    <name type="common">Fruit fly</name>
    <dbReference type="NCBI Taxonomy" id="7240"/>
    <lineage>
        <taxon>Eukaryota</taxon>
        <taxon>Metazoa</taxon>
        <taxon>Ecdysozoa</taxon>
        <taxon>Arthropoda</taxon>
        <taxon>Hexapoda</taxon>
        <taxon>Insecta</taxon>
        <taxon>Pterygota</taxon>
        <taxon>Neoptera</taxon>
        <taxon>Endopterygota</taxon>
        <taxon>Diptera</taxon>
        <taxon>Brachycera</taxon>
        <taxon>Muscomorpha</taxon>
        <taxon>Ephydroidea</taxon>
        <taxon>Drosophilidae</taxon>
        <taxon>Drosophila</taxon>
        <taxon>Sophophora</taxon>
    </lineage>
</organism>
<evidence type="ECO:0000313" key="1">
    <source>
        <dbReference type="EMBL" id="EDX14115.1"/>
    </source>
</evidence>
<accession>B4R258</accession>
<proteinExistence type="predicted"/>
<name>B4R258_DROSI</name>
<gene>
    <name evidence="1" type="primary">Dsim\GD18347</name>
    <name evidence="1" type="ORF">Dsim_GD18347</name>
</gene>
<evidence type="ECO:0000313" key="2">
    <source>
        <dbReference type="Proteomes" id="UP000000304"/>
    </source>
</evidence>
<dbReference type="EMBL" id="CM000364">
    <property type="protein sequence ID" value="EDX14115.1"/>
    <property type="molecule type" value="Genomic_DNA"/>
</dbReference>